<accession>A0ABQ2FNC8</accession>
<dbReference type="RefSeq" id="WP_189070004.1">
    <property type="nucleotide sequence ID" value="NZ_BMPE01000012.1"/>
</dbReference>
<evidence type="ECO:0000313" key="1">
    <source>
        <dbReference type="EMBL" id="GGL11054.1"/>
    </source>
</evidence>
<proteinExistence type="predicted"/>
<evidence type="ECO:0000313" key="2">
    <source>
        <dbReference type="Proteomes" id="UP000604341"/>
    </source>
</evidence>
<name>A0ABQ2FNC8_9DEIO</name>
<gene>
    <name evidence="1" type="ORF">GCM10010844_32180</name>
</gene>
<dbReference type="Proteomes" id="UP000604341">
    <property type="component" value="Unassembled WGS sequence"/>
</dbReference>
<comment type="caution">
    <text evidence="1">The sequence shown here is derived from an EMBL/GenBank/DDBJ whole genome shotgun (WGS) entry which is preliminary data.</text>
</comment>
<organism evidence="1 2">
    <name type="scientific">Deinococcus radiotolerans</name>
    <dbReference type="NCBI Taxonomy" id="1309407"/>
    <lineage>
        <taxon>Bacteria</taxon>
        <taxon>Thermotogati</taxon>
        <taxon>Deinococcota</taxon>
        <taxon>Deinococci</taxon>
        <taxon>Deinococcales</taxon>
        <taxon>Deinococcaceae</taxon>
        <taxon>Deinococcus</taxon>
    </lineage>
</organism>
<dbReference type="EMBL" id="BMPE01000012">
    <property type="protein sequence ID" value="GGL11054.1"/>
    <property type="molecule type" value="Genomic_DNA"/>
</dbReference>
<sequence length="183" mass="18994">MTSRRGTVRLGTCILALALPGELKGAAPAAIAQSTPTTLILSPGGQVTSRAGVRVSAPRHWRPATVSHVTVTVRTVSPASLTAPPSPDVRRASTVIGVRASATVQTGDADRFTIYIPVDGRSPEPLMPLRLDTPILDAAPGAAAAHAVWVQDTGARRSARFIEFDTTTLPAGTELLFAVGRGD</sequence>
<protein>
    <submittedName>
        <fullName evidence="1">Uncharacterized protein</fullName>
    </submittedName>
</protein>
<reference evidence="2" key="1">
    <citation type="journal article" date="2019" name="Int. J. Syst. Evol. Microbiol.">
        <title>The Global Catalogue of Microorganisms (GCM) 10K type strain sequencing project: providing services to taxonomists for standard genome sequencing and annotation.</title>
        <authorList>
            <consortium name="The Broad Institute Genomics Platform"/>
            <consortium name="The Broad Institute Genome Sequencing Center for Infectious Disease"/>
            <person name="Wu L."/>
            <person name="Ma J."/>
        </authorList>
    </citation>
    <scope>NUCLEOTIDE SEQUENCE [LARGE SCALE GENOMIC DNA]</scope>
    <source>
        <strain evidence="2">JCM 19173</strain>
    </source>
</reference>
<keyword evidence="2" id="KW-1185">Reference proteome</keyword>